<dbReference type="Pfam" id="PF00696">
    <property type="entry name" value="AA_kinase"/>
    <property type="match status" value="1"/>
</dbReference>
<dbReference type="SUPFAM" id="SSF53633">
    <property type="entry name" value="Carbamate kinase-like"/>
    <property type="match status" value="1"/>
</dbReference>
<dbReference type="InterPro" id="IPR001057">
    <property type="entry name" value="Glu/AcGlu_kinase"/>
</dbReference>
<evidence type="ECO:0000313" key="9">
    <source>
        <dbReference type="EMBL" id="CAB4761440.1"/>
    </source>
</evidence>
<dbReference type="NCBIfam" id="TIGR00761">
    <property type="entry name" value="argB"/>
    <property type="match status" value="1"/>
</dbReference>
<proteinExistence type="predicted"/>
<reference evidence="9" key="1">
    <citation type="submission" date="2020-05" db="EMBL/GenBank/DDBJ databases">
        <authorList>
            <person name="Chiriac C."/>
            <person name="Salcher M."/>
            <person name="Ghai R."/>
            <person name="Kavagutti S V."/>
        </authorList>
    </citation>
    <scope>NUCLEOTIDE SEQUENCE</scope>
</reference>
<dbReference type="CDD" id="cd04238">
    <property type="entry name" value="AAK_NAGK-like"/>
    <property type="match status" value="1"/>
</dbReference>
<dbReference type="EMBL" id="CAEZZG010000024">
    <property type="protein sequence ID" value="CAB4761440.1"/>
    <property type="molecule type" value="Genomic_DNA"/>
</dbReference>
<dbReference type="PANTHER" id="PTHR23342">
    <property type="entry name" value="N-ACETYLGLUTAMATE SYNTHASE"/>
    <property type="match status" value="1"/>
</dbReference>
<comment type="pathway">
    <text evidence="7">Amino-acid biosynthesis.</text>
</comment>
<keyword evidence="6" id="KW-0067">ATP-binding</keyword>
<keyword evidence="1" id="KW-0055">Arginine biosynthesis</keyword>
<dbReference type="AlphaFoldDB" id="A0A6J6UNS8"/>
<evidence type="ECO:0000256" key="7">
    <source>
        <dbReference type="ARBA" id="ARBA00029440"/>
    </source>
</evidence>
<evidence type="ECO:0000256" key="2">
    <source>
        <dbReference type="ARBA" id="ARBA00022605"/>
    </source>
</evidence>
<dbReference type="GO" id="GO:0005737">
    <property type="term" value="C:cytoplasm"/>
    <property type="evidence" value="ECO:0007669"/>
    <property type="project" value="InterPro"/>
</dbReference>
<feature type="domain" description="Aspartate/glutamate/uridylate kinase" evidence="8">
    <location>
        <begin position="2"/>
        <end position="234"/>
    </location>
</feature>
<evidence type="ECO:0000256" key="4">
    <source>
        <dbReference type="ARBA" id="ARBA00022741"/>
    </source>
</evidence>
<dbReference type="InterPro" id="IPR036393">
    <property type="entry name" value="AceGlu_kinase-like_sf"/>
</dbReference>
<name>A0A6J6UNS8_9ZZZZ</name>
<evidence type="ECO:0000256" key="3">
    <source>
        <dbReference type="ARBA" id="ARBA00022679"/>
    </source>
</evidence>
<dbReference type="InterPro" id="IPR001048">
    <property type="entry name" value="Asp/Glu/Uridylate_kinase"/>
</dbReference>
<evidence type="ECO:0000256" key="1">
    <source>
        <dbReference type="ARBA" id="ARBA00022571"/>
    </source>
</evidence>
<sequence>MILFKYGGHTISENVKIEPAIEFLAKMIKSGEKIVIVHGGGPQINRELEAHGISSEMVGGLRKTTPEVFEVVQRTLSGEVLRNLTNQLIGQGVNAVGISSGDGKLIRAVLGNSDLGLVGEIASVDPAIIESFLERGMTPIVSPIGVTKEGVGLNLNADLVAGAIGGALGADLVMFSTDVEGIYRNWPDAESLIGTIGVTELIDIAKDFQGGMIPKAKAAISAIQSGAKSVRVFDGRTISNLSDAFAGKTGTLVVA</sequence>
<evidence type="ECO:0000259" key="8">
    <source>
        <dbReference type="Pfam" id="PF00696"/>
    </source>
</evidence>
<keyword evidence="2" id="KW-0028">Amino-acid biosynthesis</keyword>
<keyword evidence="3" id="KW-0808">Transferase</keyword>
<dbReference type="GO" id="GO:0006526">
    <property type="term" value="P:L-arginine biosynthetic process"/>
    <property type="evidence" value="ECO:0007669"/>
    <property type="project" value="UniProtKB-KW"/>
</dbReference>
<dbReference type="PANTHER" id="PTHR23342:SF0">
    <property type="entry name" value="N-ACETYLGLUTAMATE SYNTHASE, MITOCHONDRIAL"/>
    <property type="match status" value="1"/>
</dbReference>
<dbReference type="InterPro" id="IPR004662">
    <property type="entry name" value="AcgluKinase_fam"/>
</dbReference>
<accession>A0A6J6UNS8</accession>
<organism evidence="9">
    <name type="scientific">freshwater metagenome</name>
    <dbReference type="NCBI Taxonomy" id="449393"/>
    <lineage>
        <taxon>unclassified sequences</taxon>
        <taxon>metagenomes</taxon>
        <taxon>ecological metagenomes</taxon>
    </lineage>
</organism>
<dbReference type="GO" id="GO:0003991">
    <property type="term" value="F:acetylglutamate kinase activity"/>
    <property type="evidence" value="ECO:0007669"/>
    <property type="project" value="TreeGrafter"/>
</dbReference>
<dbReference type="GO" id="GO:0005524">
    <property type="term" value="F:ATP binding"/>
    <property type="evidence" value="ECO:0007669"/>
    <property type="project" value="UniProtKB-KW"/>
</dbReference>
<gene>
    <name evidence="9" type="ORF">UFOPK2844_01107</name>
</gene>
<dbReference type="PIRSF" id="PIRSF000728">
    <property type="entry name" value="NAGK"/>
    <property type="match status" value="1"/>
</dbReference>
<evidence type="ECO:0000256" key="6">
    <source>
        <dbReference type="ARBA" id="ARBA00022840"/>
    </source>
</evidence>
<dbReference type="Gene3D" id="3.40.1160.10">
    <property type="entry name" value="Acetylglutamate kinase-like"/>
    <property type="match status" value="1"/>
</dbReference>
<protein>
    <submittedName>
        <fullName evidence="9">Unannotated protein</fullName>
    </submittedName>
</protein>
<keyword evidence="5" id="KW-0418">Kinase</keyword>
<keyword evidence="4" id="KW-0547">Nucleotide-binding</keyword>
<evidence type="ECO:0000256" key="5">
    <source>
        <dbReference type="ARBA" id="ARBA00022777"/>
    </source>
</evidence>
<dbReference type="PRINTS" id="PR00474">
    <property type="entry name" value="GLU5KINASE"/>
</dbReference>